<keyword evidence="2" id="KW-1185">Reference proteome</keyword>
<protein>
    <submittedName>
        <fullName evidence="1">Uncharacterized protein</fullName>
    </submittedName>
</protein>
<sequence>MKCFQKNCEDVEVEDADEEKEVLSEHTDHTTIPDDIVEDHVEMLNKADIIAQNEELFSQVEETSSNSIINDNAIQINGELKSEDSTSEVPKLFKDNDNNLDQKLSDELLLRPINGYILQTNNSNINTDLTSTRIEISLKTSNDEVIDNNFLENVGNQLKPLRDDHIIIKIGENPIVESQEIKEAEFPITTLQNDIITPESQQNSFEMKPLYPITQAVKEWMTKTRETTPEIEILKSPDTIYRELIEDSSDDNTETETGQKNGIGNPSRVGYLNQHEINARQRVAKHLGGAKFENIEDDVTICETWSMSQDASLQEDDLLDCWEPDIVEMSRKDEPIEQGEDVLTLIENAQSDDLTTNGQAATEPRKIKKKRRRKISKTINQDETTSSEDGYSSDEAVTQVENRVQAPKKTISCNGIEESTPTVETVTSISHKLNEECPAQNAESQTESIQEETILVKETDISQDKSSIIEKAQPENRIEEEKLEEIKLEEEDDQKIIPEETTPTDERNDIVKNESKLELDQNEENGDNQTPTQESINSNPEQTQTNPSVRAETLVKESKFNLNAEEFVPRAYRPMEPIPVDPNLQFINIHSNFVPLPLMNHPLNELNPPPHFNPPFLPPGIPLNFMPGDPKLLPNFVNFVPNHFVQHPKNFEQTQTTKVEECKDKTEAPEEKSTGDQTRIESIDEKKPEEKPVEVIETEKVENNDKTINSVYKNDVDIAKIVSKLEEAAKEQKFYENRRQNYRSPSKFNKTPRQRYNSPYQNEYKQDHYKTYYDKRKPKRFETPTTSSSDANQSETASSNKTTPISEDKTLNQTKSEEIQTDLQTKTEPKDITRPRIQDERRYSPRHQNKMSNSPKRYINNYNRNPKITNTTSENHISFSVPNTEYSDTLKRSTNYSKSCPRFEKYSNRNNIIPQQNKNNPIKKLDEPVKETVRTSLPTKTSQWISVSSKKKRKNRSTPDEDNENLIEDSDCLQAIEDTNTVAEEFETIEIKEVITLIEPKLEEVQSSKIENIIEVISNCEASPNKTNDIPNIDQIQLRDVKDIEEELLKASAKQAEIEVPLLKQEEIPKVVPEPKPESCQTQPTPKSTNQHENQKKKVKKSGGKNATKRIIIFDPHVSKEETHNINAKTQLKPEPQIKENPEKISQKNLKTETAECVQIIKEVDNVPSTKEVASESVVPTLLEESIDISTTPDKKKSKKKKKLPKSNLSTSIPSISSSTATLNNMDDSYDFLLDTTSLIDDKTNIEVSEELDKMIQKGLFGNLEEKFRSLNVSVDDDFFKSLSLKPKTQSTPEKGFIKATNFTTILNNNNSSLPKVSLDQTSKIDIDFSKIKLPDYEPQPSTSKSGNFLEKATENDTGPPPEISQHVSNSKSNGKLKNKKNNGAPKFKEASLNVEEVASQPEEIVPTDEIALGSEEFTSENEILSKNCEDVKVEDADEEKEVLSEHTDRTTIPDDIVEDEVEIPNKDDIIAQNEELFSQVEETSSNSIIDENAIQVNGELKSEDSTSEVPKLFKDNDNNLDQKLSDELLLRPINGYILQTNNSNINTDLTKAEFPITTLQNDIITPESQQNSFEMKPLYPITQAVKEWMTKTRETTPEIEILKSPDTIYRELIEDSSDDDTEIETGQKNGIGNPSRVGYLNQHEINARERVAKRLGGAKFENIEDDVTICETWSMSQDTSLQEDDLLDCWEPDVVEISRKEEPIEQGEDVLTLIENAQNDDSQRLKTELTEDHRRSAPFPKHGTLPYRAICCSLM</sequence>
<evidence type="ECO:0000313" key="2">
    <source>
        <dbReference type="Proteomes" id="UP001056778"/>
    </source>
</evidence>
<accession>A0ACB9SN73</accession>
<gene>
    <name evidence="1" type="ORF">MML48_9g00002441</name>
</gene>
<reference evidence="1" key="1">
    <citation type="submission" date="2022-04" db="EMBL/GenBank/DDBJ databases">
        <title>Chromosome-scale genome assembly of Holotrichia oblita Faldermann.</title>
        <authorList>
            <person name="Rongchong L."/>
        </authorList>
    </citation>
    <scope>NUCLEOTIDE SEQUENCE</scope>
    <source>
        <strain evidence="1">81SQS9</strain>
    </source>
</reference>
<comment type="caution">
    <text evidence="1">The sequence shown here is derived from an EMBL/GenBank/DDBJ whole genome shotgun (WGS) entry which is preliminary data.</text>
</comment>
<organism evidence="1 2">
    <name type="scientific">Holotrichia oblita</name>
    <name type="common">Chafer beetle</name>
    <dbReference type="NCBI Taxonomy" id="644536"/>
    <lineage>
        <taxon>Eukaryota</taxon>
        <taxon>Metazoa</taxon>
        <taxon>Ecdysozoa</taxon>
        <taxon>Arthropoda</taxon>
        <taxon>Hexapoda</taxon>
        <taxon>Insecta</taxon>
        <taxon>Pterygota</taxon>
        <taxon>Neoptera</taxon>
        <taxon>Endopterygota</taxon>
        <taxon>Coleoptera</taxon>
        <taxon>Polyphaga</taxon>
        <taxon>Scarabaeiformia</taxon>
        <taxon>Scarabaeidae</taxon>
        <taxon>Melolonthinae</taxon>
        <taxon>Holotrichia</taxon>
    </lineage>
</organism>
<dbReference type="Proteomes" id="UP001056778">
    <property type="component" value="Chromosome 9"/>
</dbReference>
<dbReference type="EMBL" id="CM043023">
    <property type="protein sequence ID" value="KAI4455207.1"/>
    <property type="molecule type" value="Genomic_DNA"/>
</dbReference>
<evidence type="ECO:0000313" key="1">
    <source>
        <dbReference type="EMBL" id="KAI4455207.1"/>
    </source>
</evidence>
<proteinExistence type="predicted"/>
<name>A0ACB9SN73_HOLOL</name>